<comment type="caution">
    <text evidence="1">The sequence shown here is derived from an EMBL/GenBank/DDBJ whole genome shotgun (WGS) entry which is preliminary data.</text>
</comment>
<protein>
    <submittedName>
        <fullName evidence="1">Uncharacterized protein</fullName>
    </submittedName>
</protein>
<dbReference type="EMBL" id="WOWS01000005">
    <property type="protein sequence ID" value="MUU79427.1"/>
    <property type="molecule type" value="Genomic_DNA"/>
</dbReference>
<gene>
    <name evidence="1" type="ORF">GN138_13305</name>
</gene>
<sequence length="83" mass="9464">MVLMALISAPTIIWSIDDSVDVTCFYSITEEEESHAEKLIFEHINHDTASVFEDRSNTEVIGYTCKSYSKPHLNLIFPPPDFI</sequence>
<keyword evidence="2" id="KW-1185">Reference proteome</keyword>
<evidence type="ECO:0000313" key="1">
    <source>
        <dbReference type="EMBL" id="MUU79427.1"/>
    </source>
</evidence>
<reference evidence="1 2" key="1">
    <citation type="submission" date="2019-12" db="EMBL/GenBank/DDBJ databases">
        <authorList>
            <person name="Li J."/>
        </authorList>
    </citation>
    <scope>NUCLEOTIDE SEQUENCE [LARGE SCALE GENOMIC DNA]</scope>
    <source>
        <strain evidence="1 2">HL2-2</strain>
    </source>
</reference>
<dbReference type="AlphaFoldDB" id="A0A6L6UF02"/>
<accession>A0A6L6UF02</accession>
<dbReference type="Proteomes" id="UP000478208">
    <property type="component" value="Unassembled WGS sequence"/>
</dbReference>
<proteinExistence type="predicted"/>
<name>A0A6L6UF02_9FLAO</name>
<organism evidence="1 2">
    <name type="scientific">Winogradskyella endarachnes</name>
    <dbReference type="NCBI Taxonomy" id="2681965"/>
    <lineage>
        <taxon>Bacteria</taxon>
        <taxon>Pseudomonadati</taxon>
        <taxon>Bacteroidota</taxon>
        <taxon>Flavobacteriia</taxon>
        <taxon>Flavobacteriales</taxon>
        <taxon>Flavobacteriaceae</taxon>
        <taxon>Winogradskyella</taxon>
    </lineage>
</organism>
<evidence type="ECO:0000313" key="2">
    <source>
        <dbReference type="Proteomes" id="UP000478208"/>
    </source>
</evidence>